<dbReference type="AlphaFoldDB" id="A0A4S2F7A3"/>
<dbReference type="OrthoDB" id="9798454at2"/>
<evidence type="ECO:0000256" key="1">
    <source>
        <dbReference type="ARBA" id="ARBA00022630"/>
    </source>
</evidence>
<protein>
    <submittedName>
        <fullName evidence="4">Flavodoxin family protein</fullName>
    </submittedName>
</protein>
<accession>A0A4S2F7A3</accession>
<dbReference type="InterPro" id="IPR005025">
    <property type="entry name" value="FMN_Rdtase-like_dom"/>
</dbReference>
<sequence>MKVLLINGSPHPGGCTRTALNEVASILNECGVETQIKNVGNATVRGCAACHHCARTGRCVFDDVVNELIDIAPTIDGLIVGSPVYYSGPNGALCAIMDRFFYAASSKLAFKPAAAVVSARRAGTTASLERLNQYFLINNMPVVPSQYWNMVHGYSPEQVRKDKEGMQIMRTLGRNMAWMLKCIEAGHEAGVDLPLHEPHVRTNFIND</sequence>
<dbReference type="GO" id="GO:0016491">
    <property type="term" value="F:oxidoreductase activity"/>
    <property type="evidence" value="ECO:0007669"/>
    <property type="project" value="InterPro"/>
</dbReference>
<name>A0A4S2F7A3_9ACTN</name>
<dbReference type="Proteomes" id="UP000310263">
    <property type="component" value="Unassembled WGS sequence"/>
</dbReference>
<dbReference type="Pfam" id="PF03358">
    <property type="entry name" value="FMN_red"/>
    <property type="match status" value="1"/>
</dbReference>
<proteinExistence type="predicted"/>
<dbReference type="SUPFAM" id="SSF52218">
    <property type="entry name" value="Flavoproteins"/>
    <property type="match status" value="1"/>
</dbReference>
<dbReference type="PANTHER" id="PTHR43278:SF4">
    <property type="entry name" value="NAD(P)H-DEPENDENT FMN-CONTAINING OXIDOREDUCTASE YWQN-RELATED"/>
    <property type="match status" value="1"/>
</dbReference>
<dbReference type="InterPro" id="IPR051796">
    <property type="entry name" value="ISF_SsuE-like"/>
</dbReference>
<reference evidence="4 5" key="1">
    <citation type="submission" date="2019-04" db="EMBL/GenBank/DDBJ databases">
        <title>Microbes associate with the intestines of laboratory mice.</title>
        <authorList>
            <person name="Navarre W."/>
            <person name="Wong E."/>
            <person name="Huang K."/>
            <person name="Tropini C."/>
            <person name="Ng K."/>
            <person name="Yu B."/>
        </authorList>
    </citation>
    <scope>NUCLEOTIDE SEQUENCE [LARGE SCALE GENOMIC DNA]</scope>
    <source>
        <strain evidence="4 5">NM07_P-09</strain>
    </source>
</reference>
<dbReference type="EMBL" id="SRYE01000001">
    <property type="protein sequence ID" value="TGY63241.1"/>
    <property type="molecule type" value="Genomic_DNA"/>
</dbReference>
<keyword evidence="2" id="KW-0288">FMN</keyword>
<dbReference type="InterPro" id="IPR029039">
    <property type="entry name" value="Flavoprotein-like_sf"/>
</dbReference>
<dbReference type="PANTHER" id="PTHR43278">
    <property type="entry name" value="NAD(P)H-DEPENDENT FMN-CONTAINING OXIDOREDUCTASE YWQN-RELATED"/>
    <property type="match status" value="1"/>
</dbReference>
<organism evidence="4 5">
    <name type="scientific">Muricaecibacterium torontonense</name>
    <dbReference type="NCBI Taxonomy" id="3032871"/>
    <lineage>
        <taxon>Bacteria</taxon>
        <taxon>Bacillati</taxon>
        <taxon>Actinomycetota</taxon>
        <taxon>Coriobacteriia</taxon>
        <taxon>Coriobacteriales</taxon>
        <taxon>Atopobiaceae</taxon>
        <taxon>Muricaecibacterium</taxon>
    </lineage>
</organism>
<keyword evidence="5" id="KW-1185">Reference proteome</keyword>
<evidence type="ECO:0000313" key="4">
    <source>
        <dbReference type="EMBL" id="TGY63241.1"/>
    </source>
</evidence>
<comment type="caution">
    <text evidence="4">The sequence shown here is derived from an EMBL/GenBank/DDBJ whole genome shotgun (WGS) entry which is preliminary data.</text>
</comment>
<feature type="domain" description="NADPH-dependent FMN reductase-like" evidence="3">
    <location>
        <begin position="1"/>
        <end position="152"/>
    </location>
</feature>
<evidence type="ECO:0000259" key="3">
    <source>
        <dbReference type="Pfam" id="PF03358"/>
    </source>
</evidence>
<evidence type="ECO:0000256" key="2">
    <source>
        <dbReference type="ARBA" id="ARBA00022643"/>
    </source>
</evidence>
<gene>
    <name evidence="4" type="ORF">E5334_01705</name>
</gene>
<dbReference type="RefSeq" id="WP_136011868.1">
    <property type="nucleotide sequence ID" value="NZ_SRYE01000001.1"/>
</dbReference>
<evidence type="ECO:0000313" key="5">
    <source>
        <dbReference type="Proteomes" id="UP000310263"/>
    </source>
</evidence>
<dbReference type="Gene3D" id="3.40.50.360">
    <property type="match status" value="1"/>
</dbReference>
<keyword evidence="1" id="KW-0285">Flavoprotein</keyword>